<organism evidence="1">
    <name type="scientific">uncultured marine crenarchaeote SAT1000-23-F7</name>
    <dbReference type="NCBI Taxonomy" id="526690"/>
    <lineage>
        <taxon>Archaea</taxon>
        <taxon>Nitrososphaerota</taxon>
        <taxon>Nitrososphaeria</taxon>
        <taxon>Nitrosopumilales</taxon>
        <taxon>environmental samples</taxon>
    </lineage>
</organism>
<accession>B3V5D8</accession>
<dbReference type="AlphaFoldDB" id="B3V5D8"/>
<sequence>MDENDALRRIATIQGVINNVIPVGKDGKPERLTYVEKFDLIFGGRDEKIKKALRMIDDLESEADSLYASTNQLDKSLQKIRDVLES</sequence>
<reference evidence="1" key="2">
    <citation type="submission" date="2008-05" db="EMBL/GenBank/DDBJ databases">
        <authorList>
            <person name="Martin-Cuadrado A.-B."/>
            <person name="Rodriguez-Valera F."/>
            <person name="Moreira D."/>
            <person name="Alba J.-C."/>
            <person name="Ivars-Martinez E."/>
            <person name="Henn M.R."/>
            <person name="Talla E."/>
            <person name="Lopez-Garcia P."/>
        </authorList>
    </citation>
    <scope>NUCLEOTIDE SEQUENCE</scope>
</reference>
<name>B3V5D8_9ARCH</name>
<proteinExistence type="predicted"/>
<dbReference type="EMBL" id="EU686615">
    <property type="protein sequence ID" value="ACF09512.1"/>
    <property type="molecule type" value="Genomic_DNA"/>
</dbReference>
<evidence type="ECO:0000313" key="1">
    <source>
        <dbReference type="EMBL" id="ACF09512.1"/>
    </source>
</evidence>
<protein>
    <submittedName>
        <fullName evidence="1">Uncharacterized protein</fullName>
    </submittedName>
</protein>
<reference evidence="1" key="1">
    <citation type="journal article" date="2008" name="ISME J.">
        <title>Hindsight in the relative abundance, metabolic potential and genome dynamics of uncultivated marine archaea from comparative metagenomic analyses of bathypelagic plankton of different oceanic regions.</title>
        <authorList>
            <person name="Martin-Cuadrado A.B."/>
            <person name="Rodriguez-Valera F."/>
            <person name="Moreira D."/>
            <person name="Alba J.C."/>
            <person name="Ivars-Martinez E."/>
            <person name="Henn M.R."/>
            <person name="Talla E."/>
            <person name="Lopez-Garcia P."/>
        </authorList>
    </citation>
    <scope>NUCLEOTIDE SEQUENCE</scope>
</reference>